<dbReference type="InterPro" id="IPR051200">
    <property type="entry name" value="Host-pathogen_enzymatic-act"/>
</dbReference>
<accession>A0A160MYC6</accession>
<sequence length="342" mass="35427">MTALPRTALALLLAGVLAPAFAAGTAPATPLHVVDRLALGGPGGWDYLAVDTARHHLFVSRGDRVMVVDTTTGKLSGTIPGTSGVHGIAFDPARREGFTSDGRAASVTVFDLDTLKVLATVRGTGENPDAIAFDPASGHVFTLNGRSHSASVVDPAKRAVVATIALPGKPEFAVADGKGHLYVNIEDKSELAEIDTASDKLLRTWSLAPCESPSGLALDAAHRRAFSVCDNRVMAVSDVDKGAVVTTVPIGEGPDAAAFDPSTGTVYSSNGESGTLTVVHQVDADHYSVAATVPTQKSARTMALDPTTQRIYLSAATLGSKRNARGWPMAEPGSFVVLEVAH</sequence>
<dbReference type="Gene3D" id="2.130.10.10">
    <property type="entry name" value="YVTN repeat-like/Quinoprotein amine dehydrogenase"/>
    <property type="match status" value="2"/>
</dbReference>
<keyword evidence="3" id="KW-1185">Reference proteome</keyword>
<evidence type="ECO:0000313" key="2">
    <source>
        <dbReference type="EMBL" id="AND67612.1"/>
    </source>
</evidence>
<dbReference type="RefSeq" id="WP_063669977.1">
    <property type="nucleotide sequence ID" value="NZ_CP014841.1"/>
</dbReference>
<evidence type="ECO:0000313" key="3">
    <source>
        <dbReference type="Proteomes" id="UP000077255"/>
    </source>
</evidence>
<dbReference type="OrthoDB" id="7187796at2"/>
<feature type="signal peptide" evidence="1">
    <location>
        <begin position="1"/>
        <end position="22"/>
    </location>
</feature>
<evidence type="ECO:0008006" key="4">
    <source>
        <dbReference type="Google" id="ProtNLM"/>
    </source>
</evidence>
<dbReference type="PANTHER" id="PTHR47197">
    <property type="entry name" value="PROTEIN NIRF"/>
    <property type="match status" value="1"/>
</dbReference>
<dbReference type="PATRIC" id="fig|445710.3.peg.156"/>
<protein>
    <recommendedName>
        <fullName evidence="4">YVTN beta-propeller repeat-containing protein</fullName>
    </recommendedName>
</protein>
<feature type="chain" id="PRO_5007817852" description="YVTN beta-propeller repeat-containing protein" evidence="1">
    <location>
        <begin position="23"/>
        <end position="342"/>
    </location>
</feature>
<evidence type="ECO:0000256" key="1">
    <source>
        <dbReference type="SAM" id="SignalP"/>
    </source>
</evidence>
<dbReference type="SUPFAM" id="SSF51004">
    <property type="entry name" value="C-terminal (heme d1) domain of cytochrome cd1-nitrite reductase"/>
    <property type="match status" value="1"/>
</dbReference>
<gene>
    <name evidence="2" type="ORF">ATSB10_01580</name>
</gene>
<dbReference type="InterPro" id="IPR015943">
    <property type="entry name" value="WD40/YVTN_repeat-like_dom_sf"/>
</dbReference>
<dbReference type="KEGG" id="dtx:ATSB10_01580"/>
<dbReference type="PANTHER" id="PTHR47197:SF3">
    <property type="entry name" value="DIHYDRO-HEME D1 DEHYDROGENASE"/>
    <property type="match status" value="1"/>
</dbReference>
<dbReference type="AlphaFoldDB" id="A0A160MYC6"/>
<reference evidence="2 3" key="1">
    <citation type="submission" date="2016-02" db="EMBL/GenBank/DDBJ databases">
        <title>Complete genome sequencing and analysis of ATSB10, Dyella thiooxydans isolated from rhizosphere soil of sunflower (Helianthus annuus L.).</title>
        <authorList>
            <person name="Lee Y."/>
            <person name="Hwangbo K."/>
            <person name="Chung H."/>
            <person name="Yoo J."/>
            <person name="Kim K.Y."/>
            <person name="Sa T.M."/>
            <person name="Um Y."/>
            <person name="Madhaiyan M."/>
        </authorList>
    </citation>
    <scope>NUCLEOTIDE SEQUENCE [LARGE SCALE GENOMIC DNA]</scope>
    <source>
        <strain evidence="2 3">ATSB10</strain>
    </source>
</reference>
<dbReference type="Proteomes" id="UP000077255">
    <property type="component" value="Chromosome"/>
</dbReference>
<keyword evidence="1" id="KW-0732">Signal</keyword>
<organism evidence="2 3">
    <name type="scientific">Dyella thiooxydans</name>
    <dbReference type="NCBI Taxonomy" id="445710"/>
    <lineage>
        <taxon>Bacteria</taxon>
        <taxon>Pseudomonadati</taxon>
        <taxon>Pseudomonadota</taxon>
        <taxon>Gammaproteobacteria</taxon>
        <taxon>Lysobacterales</taxon>
        <taxon>Rhodanobacteraceae</taxon>
        <taxon>Dyella</taxon>
    </lineage>
</organism>
<name>A0A160MYC6_9GAMM</name>
<dbReference type="EMBL" id="CP014841">
    <property type="protein sequence ID" value="AND67612.1"/>
    <property type="molecule type" value="Genomic_DNA"/>
</dbReference>
<dbReference type="InterPro" id="IPR011048">
    <property type="entry name" value="Haem_d1_sf"/>
</dbReference>
<proteinExistence type="predicted"/>
<dbReference type="STRING" id="445710.ATSB10_01580"/>